<dbReference type="HOGENOM" id="CLU_121102_0_0_1"/>
<dbReference type="OrthoDB" id="21072at2759"/>
<evidence type="ECO:0000313" key="10">
    <source>
        <dbReference type="Proteomes" id="UP000001640"/>
    </source>
</evidence>
<accession>G0VCA7</accession>
<evidence type="ECO:0000256" key="7">
    <source>
        <dbReference type="SAM" id="MobiDB-lite"/>
    </source>
</evidence>
<dbReference type="GO" id="GO:0000422">
    <property type="term" value="P:autophagy of mitochondrion"/>
    <property type="evidence" value="ECO:0007669"/>
    <property type="project" value="EnsemblFungi"/>
</dbReference>
<evidence type="ECO:0000256" key="2">
    <source>
        <dbReference type="ARBA" id="ARBA00010082"/>
    </source>
</evidence>
<dbReference type="PANTHER" id="PTHR40012:SF1">
    <property type="entry name" value="AUTOPHAGY-RELATED PROTEIN 29"/>
    <property type="match status" value="1"/>
</dbReference>
<dbReference type="GO" id="GO:1990316">
    <property type="term" value="C:Atg1/ULK1 kinase complex"/>
    <property type="evidence" value="ECO:0007669"/>
    <property type="project" value="EnsemblFungi"/>
</dbReference>
<evidence type="ECO:0000313" key="9">
    <source>
        <dbReference type="EMBL" id="CCC69116.1"/>
    </source>
</evidence>
<dbReference type="EMBL" id="HE576754">
    <property type="protein sequence ID" value="CCC69116.1"/>
    <property type="molecule type" value="Genomic_DNA"/>
</dbReference>
<evidence type="ECO:0000256" key="3">
    <source>
        <dbReference type="ARBA" id="ARBA00013784"/>
    </source>
</evidence>
<feature type="compositionally biased region" description="Polar residues" evidence="7">
    <location>
        <begin position="167"/>
        <end position="180"/>
    </location>
</feature>
<dbReference type="InParanoid" id="G0VCA7"/>
<dbReference type="Gene3D" id="1.10.10.2570">
    <property type="match status" value="1"/>
</dbReference>
<comment type="similarity">
    <text evidence="2">Belongs to the ATG29 family.</text>
</comment>
<reference evidence="9 10" key="1">
    <citation type="journal article" date="2011" name="Proc. Natl. Acad. Sci. U.S.A.">
        <title>Evolutionary erosion of yeast sex chromosomes by mating-type switching accidents.</title>
        <authorList>
            <person name="Gordon J.L."/>
            <person name="Armisen D."/>
            <person name="Proux-Wera E."/>
            <person name="Oheigeartaigh S.S."/>
            <person name="Byrne K.P."/>
            <person name="Wolfe K.H."/>
        </authorList>
    </citation>
    <scope>NUCLEOTIDE SEQUENCE [LARGE SCALE GENOMIC DNA]</scope>
    <source>
        <strain evidence="10">ATCC 76901 / BCRC 22586 / CBS 4309 / NBRC 1992 / NRRL Y-12630</strain>
    </source>
</reference>
<dbReference type="RefSeq" id="XP_003675483.1">
    <property type="nucleotide sequence ID" value="XM_003675435.1"/>
</dbReference>
<evidence type="ECO:0000256" key="1">
    <source>
        <dbReference type="ARBA" id="ARBA00004329"/>
    </source>
</evidence>
<keyword evidence="6" id="KW-0072">Autophagy</keyword>
<reference key="2">
    <citation type="submission" date="2011-08" db="EMBL/GenBank/DDBJ databases">
        <title>Genome sequence of Naumovozyma castellii.</title>
        <authorList>
            <person name="Gordon J.L."/>
            <person name="Armisen D."/>
            <person name="Proux-Wera E."/>
            <person name="OhEigeartaigh S.S."/>
            <person name="Byrne K.P."/>
            <person name="Wolfe K.H."/>
        </authorList>
    </citation>
    <scope>NUCLEOTIDE SEQUENCE</scope>
    <source>
        <strain>Type strain:CBS 4309</strain>
    </source>
</reference>
<dbReference type="InterPro" id="IPR039362">
    <property type="entry name" value="ATG29_sf"/>
</dbReference>
<dbReference type="GeneID" id="96902700"/>
<dbReference type="STRING" id="1064592.G0VCA7"/>
<sequence>MNNTNTIVYVKVRGKKPAGFIDPPNFVWDQNKEKKLWSIISKLDSQRNEIDWKLISETLNAPDYFLKKRSYKLFAKHLELLQKQIDRKELEDGSSNGDLQKLPNYISSLEEDKKTIVSTNATDNNDQINNIPENKEHDDENVLEQLQASKIMGFKRPSSSAKDDNNGSDSEISSNLSVSKSALEEALMDKLHF</sequence>
<evidence type="ECO:0000256" key="5">
    <source>
        <dbReference type="ARBA" id="ARBA00022927"/>
    </source>
</evidence>
<dbReference type="OMA" id="RKSEINW"/>
<name>G0VCA7_NAUCA</name>
<dbReference type="Proteomes" id="UP000001640">
    <property type="component" value="Chromosome 3"/>
</dbReference>
<dbReference type="Pfam" id="PF18388">
    <property type="entry name" value="ATG29_N"/>
    <property type="match status" value="1"/>
</dbReference>
<dbReference type="eggNOG" id="ENOG502S1W0">
    <property type="taxonomic scope" value="Eukaryota"/>
</dbReference>
<dbReference type="FunCoup" id="G0VCA7">
    <property type="interactions" value="84"/>
</dbReference>
<keyword evidence="5" id="KW-0653">Protein transport</keyword>
<dbReference type="GO" id="GO:0015031">
    <property type="term" value="P:protein transport"/>
    <property type="evidence" value="ECO:0007669"/>
    <property type="project" value="UniProtKB-KW"/>
</dbReference>
<evidence type="ECO:0000259" key="8">
    <source>
        <dbReference type="Pfam" id="PF18388"/>
    </source>
</evidence>
<comment type="subcellular location">
    <subcellularLocation>
        <location evidence="1">Preautophagosomal structure</location>
    </subcellularLocation>
</comment>
<dbReference type="PANTHER" id="PTHR40012">
    <property type="entry name" value="AUTOPHAGY-RELATED PROTEIN 29"/>
    <property type="match status" value="1"/>
</dbReference>
<evidence type="ECO:0000256" key="6">
    <source>
        <dbReference type="ARBA" id="ARBA00023006"/>
    </source>
</evidence>
<dbReference type="InterPro" id="IPR040666">
    <property type="entry name" value="Atg29_N"/>
</dbReference>
<dbReference type="AlphaFoldDB" id="G0VCA7"/>
<proteinExistence type="inferred from homology"/>
<protein>
    <recommendedName>
        <fullName evidence="3">Autophagy-related protein 29</fullName>
    </recommendedName>
</protein>
<dbReference type="GO" id="GO:0000407">
    <property type="term" value="C:phagophore assembly site"/>
    <property type="evidence" value="ECO:0007669"/>
    <property type="project" value="UniProtKB-SubCell"/>
</dbReference>
<keyword evidence="4" id="KW-0813">Transport</keyword>
<keyword evidence="10" id="KW-1185">Reference proteome</keyword>
<feature type="region of interest" description="Disordered" evidence="7">
    <location>
        <begin position="153"/>
        <end position="181"/>
    </location>
</feature>
<dbReference type="KEGG" id="ncs:NCAS_0C01260"/>
<gene>
    <name evidence="9" type="primary">NCAS0C01260</name>
    <name evidence="9" type="ordered locus">NCAS_0C01260</name>
</gene>
<dbReference type="InterPro" id="IPR039113">
    <property type="entry name" value="ATG29"/>
</dbReference>
<evidence type="ECO:0000256" key="4">
    <source>
        <dbReference type="ARBA" id="ARBA00022448"/>
    </source>
</evidence>
<dbReference type="GO" id="GO:0034727">
    <property type="term" value="P:piecemeal microautophagy of the nucleus"/>
    <property type="evidence" value="ECO:0007669"/>
    <property type="project" value="EnsemblFungi"/>
</dbReference>
<feature type="domain" description="Atg29 N-terminal" evidence="8">
    <location>
        <begin position="7"/>
        <end position="60"/>
    </location>
</feature>
<organism evidence="9 10">
    <name type="scientific">Naumovozyma castellii</name>
    <name type="common">Yeast</name>
    <name type="synonym">Saccharomyces castellii</name>
    <dbReference type="NCBI Taxonomy" id="27288"/>
    <lineage>
        <taxon>Eukaryota</taxon>
        <taxon>Fungi</taxon>
        <taxon>Dikarya</taxon>
        <taxon>Ascomycota</taxon>
        <taxon>Saccharomycotina</taxon>
        <taxon>Saccharomycetes</taxon>
        <taxon>Saccharomycetales</taxon>
        <taxon>Saccharomycetaceae</taxon>
        <taxon>Naumovozyma</taxon>
    </lineage>
</organism>
<dbReference type="GO" id="GO:0034497">
    <property type="term" value="P:protein localization to phagophore assembly site"/>
    <property type="evidence" value="ECO:0007669"/>
    <property type="project" value="EnsemblFungi"/>
</dbReference>
<dbReference type="GO" id="GO:0006995">
    <property type="term" value="P:cellular response to nitrogen starvation"/>
    <property type="evidence" value="ECO:0007669"/>
    <property type="project" value="EnsemblFungi"/>
</dbReference>
<dbReference type="GO" id="GO:0000149">
    <property type="term" value="F:SNARE binding"/>
    <property type="evidence" value="ECO:0007669"/>
    <property type="project" value="EnsemblFungi"/>
</dbReference>